<proteinExistence type="predicted"/>
<dbReference type="CDD" id="cd09272">
    <property type="entry name" value="RNase_HI_RT_Ty1"/>
    <property type="match status" value="1"/>
</dbReference>
<gene>
    <name evidence="1" type="ORF">KK1_032666</name>
</gene>
<evidence type="ECO:0000313" key="1">
    <source>
        <dbReference type="EMBL" id="KYP45739.1"/>
    </source>
</evidence>
<accession>A0A151RT74</accession>
<organism evidence="1 2">
    <name type="scientific">Cajanus cajan</name>
    <name type="common">Pigeon pea</name>
    <name type="synonym">Cajanus indicus</name>
    <dbReference type="NCBI Taxonomy" id="3821"/>
    <lineage>
        <taxon>Eukaryota</taxon>
        <taxon>Viridiplantae</taxon>
        <taxon>Streptophyta</taxon>
        <taxon>Embryophyta</taxon>
        <taxon>Tracheophyta</taxon>
        <taxon>Spermatophyta</taxon>
        <taxon>Magnoliopsida</taxon>
        <taxon>eudicotyledons</taxon>
        <taxon>Gunneridae</taxon>
        <taxon>Pentapetalae</taxon>
        <taxon>rosids</taxon>
        <taxon>fabids</taxon>
        <taxon>Fabales</taxon>
        <taxon>Fabaceae</taxon>
        <taxon>Papilionoideae</taxon>
        <taxon>50 kb inversion clade</taxon>
        <taxon>NPAAA clade</taxon>
        <taxon>indigoferoid/millettioid clade</taxon>
        <taxon>Phaseoleae</taxon>
        <taxon>Cajanus</taxon>
    </lineage>
</organism>
<dbReference type="Gramene" id="C.cajan_30178.t">
    <property type="protein sequence ID" value="C.cajan_30178.t.cds1"/>
    <property type="gene ID" value="C.cajan_30178"/>
</dbReference>
<reference evidence="1" key="1">
    <citation type="journal article" date="2012" name="Nat. Biotechnol.">
        <title>Draft genome sequence of pigeonpea (Cajanus cajan), an orphan legume crop of resource-poor farmers.</title>
        <authorList>
            <person name="Varshney R.K."/>
            <person name="Chen W."/>
            <person name="Li Y."/>
            <person name="Bharti A.K."/>
            <person name="Saxena R.K."/>
            <person name="Schlueter J.A."/>
            <person name="Donoghue M.T."/>
            <person name="Azam S."/>
            <person name="Fan G."/>
            <person name="Whaley A.M."/>
            <person name="Farmer A.D."/>
            <person name="Sheridan J."/>
            <person name="Iwata A."/>
            <person name="Tuteja R."/>
            <person name="Penmetsa R.V."/>
            <person name="Wu W."/>
            <person name="Upadhyaya H.D."/>
            <person name="Yang S.P."/>
            <person name="Shah T."/>
            <person name="Saxena K.B."/>
            <person name="Michael T."/>
            <person name="McCombie W.R."/>
            <person name="Yang B."/>
            <person name="Zhang G."/>
            <person name="Yang H."/>
            <person name="Wang J."/>
            <person name="Spillane C."/>
            <person name="Cook D.R."/>
            <person name="May G.D."/>
            <person name="Xu X."/>
            <person name="Jackson S.A."/>
        </authorList>
    </citation>
    <scope>NUCLEOTIDE SEQUENCE [LARGE SCALE GENOMIC DNA]</scope>
</reference>
<evidence type="ECO:0000313" key="2">
    <source>
        <dbReference type="Proteomes" id="UP000075243"/>
    </source>
</evidence>
<dbReference type="EMBL" id="KQ483580">
    <property type="protein sequence ID" value="KYP45739.1"/>
    <property type="molecule type" value="Genomic_DNA"/>
</dbReference>
<dbReference type="AlphaFoldDB" id="A0A151RT74"/>
<protein>
    <submittedName>
        <fullName evidence="1">Copia protein</fullName>
    </submittedName>
</protein>
<keyword evidence="2" id="KW-1185">Reference proteome</keyword>
<dbReference type="Proteomes" id="UP000075243">
    <property type="component" value="Unassembled WGS sequence"/>
</dbReference>
<name>A0A151RT74_CAJCA</name>
<sequence length="94" mass="11200">MLWQQLQAKLHGYNNYSSNSKLERLRELNSNSIFHEQTKNIEIDCHFVREKVFSREIIFEFVHSNNQLVDVFTKSLKGPRFDYICNKLGAYDIT</sequence>